<dbReference type="Gene3D" id="3.30.1360.100">
    <property type="entry name" value="General secretion pathway protein M, EpsM"/>
    <property type="match status" value="1"/>
</dbReference>
<keyword evidence="4 10" id="KW-1003">Cell membrane</keyword>
<evidence type="ECO:0000256" key="7">
    <source>
        <dbReference type="ARBA" id="ARBA00022927"/>
    </source>
</evidence>
<evidence type="ECO:0000256" key="5">
    <source>
        <dbReference type="ARBA" id="ARBA00022519"/>
    </source>
</evidence>
<dbReference type="EMBL" id="NDXW01000001">
    <property type="protein sequence ID" value="RDH44868.1"/>
    <property type="molecule type" value="Genomic_DNA"/>
</dbReference>
<dbReference type="InterPro" id="IPR007690">
    <property type="entry name" value="T2SS_GspM"/>
</dbReference>
<evidence type="ECO:0000256" key="6">
    <source>
        <dbReference type="ARBA" id="ARBA00022692"/>
    </source>
</evidence>
<evidence type="ECO:0000256" key="4">
    <source>
        <dbReference type="ARBA" id="ARBA00022475"/>
    </source>
</evidence>
<dbReference type="Proteomes" id="UP000257039">
    <property type="component" value="Unassembled WGS sequence"/>
</dbReference>
<evidence type="ECO:0000256" key="3">
    <source>
        <dbReference type="ARBA" id="ARBA00022448"/>
    </source>
</evidence>
<dbReference type="GO" id="GO:0005886">
    <property type="term" value="C:plasma membrane"/>
    <property type="evidence" value="ECO:0007669"/>
    <property type="project" value="UniProtKB-SubCell"/>
</dbReference>
<dbReference type="PIRSF" id="PIRSF006291">
    <property type="entry name" value="GspM"/>
    <property type="match status" value="1"/>
</dbReference>
<evidence type="ECO:0000256" key="9">
    <source>
        <dbReference type="ARBA" id="ARBA00023136"/>
    </source>
</evidence>
<dbReference type="InterPro" id="IPR023229">
    <property type="entry name" value="T2SS_M_periplasmic_sf"/>
</dbReference>
<evidence type="ECO:0000313" key="12">
    <source>
        <dbReference type="EMBL" id="RDH44868.1"/>
    </source>
</evidence>
<name>A0A4P9VN52_9GAMM</name>
<evidence type="ECO:0000256" key="2">
    <source>
        <dbReference type="ARBA" id="ARBA00010637"/>
    </source>
</evidence>
<dbReference type="RefSeq" id="WP_094787932.1">
    <property type="nucleotide sequence ID" value="NZ_NDXW01000001.1"/>
</dbReference>
<dbReference type="SUPFAM" id="SSF103054">
    <property type="entry name" value="General secretion pathway protein M, EpsM"/>
    <property type="match status" value="1"/>
</dbReference>
<feature type="transmembrane region" description="Helical" evidence="11">
    <location>
        <begin position="23"/>
        <end position="41"/>
    </location>
</feature>
<dbReference type="AlphaFoldDB" id="A0A4P9VN52"/>
<comment type="similarity">
    <text evidence="2 10">Belongs to the GSP M family.</text>
</comment>
<organism evidence="12 13">
    <name type="scientific">Zooshikella ganghwensis</name>
    <dbReference type="NCBI Taxonomy" id="202772"/>
    <lineage>
        <taxon>Bacteria</taxon>
        <taxon>Pseudomonadati</taxon>
        <taxon>Pseudomonadota</taxon>
        <taxon>Gammaproteobacteria</taxon>
        <taxon>Oceanospirillales</taxon>
        <taxon>Zooshikellaceae</taxon>
        <taxon>Zooshikella</taxon>
    </lineage>
</organism>
<keyword evidence="6 11" id="KW-0812">Transmembrane</keyword>
<keyword evidence="13" id="KW-1185">Reference proteome</keyword>
<evidence type="ECO:0000256" key="10">
    <source>
        <dbReference type="PIRNR" id="PIRNR006291"/>
    </source>
</evidence>
<evidence type="ECO:0000256" key="8">
    <source>
        <dbReference type="ARBA" id="ARBA00022989"/>
    </source>
</evidence>
<keyword evidence="5 10" id="KW-0997">Cell inner membrane</keyword>
<sequence>MASPFKEKITAQLNAMPERDRRALFIMVVAVTLTVVYMLIWEPIMQWSEESRKEYQSNMDTLAFIQANEQAARQSTSQGGQQVSRDKLSAVVTGAARQQGIKLSRVQPSNEGVTVWMDKVAYQKLLAWVINLHNQYHFSIDKIRIDAQDEAGMVRAYLSITM</sequence>
<keyword evidence="8 11" id="KW-1133">Transmembrane helix</keyword>
<proteinExistence type="inferred from homology"/>
<evidence type="ECO:0000313" key="13">
    <source>
        <dbReference type="Proteomes" id="UP000257039"/>
    </source>
</evidence>
<comment type="function">
    <text evidence="10">Inner membrane component of the type II secretion system required for the energy-dependent secretion of extracellular factors such as proteases and toxins from the periplasm.</text>
</comment>
<reference evidence="12 13" key="1">
    <citation type="submission" date="2017-04" db="EMBL/GenBank/DDBJ databases">
        <title>Draft genome sequence of Zooshikella ganghwensis VG4 isolated from Red Sea sediments.</title>
        <authorList>
            <person name="Rehman Z."/>
            <person name="Alam I."/>
            <person name="Kamau A."/>
            <person name="Bajic V."/>
            <person name="Leiknes T."/>
        </authorList>
    </citation>
    <scope>NUCLEOTIDE SEQUENCE [LARGE SCALE GENOMIC DNA]</scope>
    <source>
        <strain evidence="12 13">VG4</strain>
    </source>
</reference>
<comment type="caution">
    <text evidence="12">The sequence shown here is derived from an EMBL/GenBank/DDBJ whole genome shotgun (WGS) entry which is preliminary data.</text>
</comment>
<comment type="subcellular location">
    <subcellularLocation>
        <location evidence="1">Cell inner membrane</location>
        <topology evidence="1">Single-pass membrane protein</topology>
    </subcellularLocation>
</comment>
<evidence type="ECO:0000256" key="1">
    <source>
        <dbReference type="ARBA" id="ARBA00004377"/>
    </source>
</evidence>
<dbReference type="Pfam" id="PF04612">
    <property type="entry name" value="T2SSM"/>
    <property type="match status" value="1"/>
</dbReference>
<keyword evidence="7 10" id="KW-0653">Protein transport</keyword>
<gene>
    <name evidence="12" type="ORF">B9G39_16300</name>
</gene>
<protein>
    <recommendedName>
        <fullName evidence="10">Type II secretion system protein M</fullName>
        <shortName evidence="10">T2SS protein M</shortName>
    </recommendedName>
    <alternativeName>
        <fullName evidence="10">General secretion pathway protein M</fullName>
    </alternativeName>
</protein>
<accession>A0A4P9VN52</accession>
<evidence type="ECO:0000256" key="11">
    <source>
        <dbReference type="SAM" id="Phobius"/>
    </source>
</evidence>
<dbReference type="GO" id="GO:0015627">
    <property type="term" value="C:type II protein secretion system complex"/>
    <property type="evidence" value="ECO:0007669"/>
    <property type="project" value="InterPro"/>
</dbReference>
<keyword evidence="9 10" id="KW-0472">Membrane</keyword>
<dbReference type="GO" id="GO:0015628">
    <property type="term" value="P:protein secretion by the type II secretion system"/>
    <property type="evidence" value="ECO:0007669"/>
    <property type="project" value="InterPro"/>
</dbReference>
<keyword evidence="3 10" id="KW-0813">Transport</keyword>